<dbReference type="Proteomes" id="UP000323142">
    <property type="component" value="Unassembled WGS sequence"/>
</dbReference>
<gene>
    <name evidence="2" type="ORF">F0L46_06930</name>
</gene>
<organism evidence="2 3">
    <name type="scientific">Salinarimonas soli</name>
    <dbReference type="NCBI Taxonomy" id="1638099"/>
    <lineage>
        <taxon>Bacteria</taxon>
        <taxon>Pseudomonadati</taxon>
        <taxon>Pseudomonadota</taxon>
        <taxon>Alphaproteobacteria</taxon>
        <taxon>Hyphomicrobiales</taxon>
        <taxon>Salinarimonadaceae</taxon>
        <taxon>Salinarimonas</taxon>
    </lineage>
</organism>
<dbReference type="AlphaFoldDB" id="A0A5B2VI34"/>
<keyword evidence="1" id="KW-0812">Transmembrane</keyword>
<sequence>MAQLNGILFTAMVILGPILLGIAIYFGMQHTRSRHTGYSHQTGPVTQGGDDAASIGHDTRSTRGALIGLGTPVVAALLFIVFLFATHMGA</sequence>
<proteinExistence type="predicted"/>
<protein>
    <submittedName>
        <fullName evidence="2">Uncharacterized protein</fullName>
    </submittedName>
</protein>
<reference evidence="2 3" key="1">
    <citation type="submission" date="2019-09" db="EMBL/GenBank/DDBJ databases">
        <title>Salinarimonas rosea gen. nov., sp. nov., a new member of the a-2 subgroup of the Proteobacteria.</title>
        <authorList>
            <person name="Liu J."/>
        </authorList>
    </citation>
    <scope>NUCLEOTIDE SEQUENCE [LARGE SCALE GENOMIC DNA]</scope>
    <source>
        <strain evidence="2 3">BN140002</strain>
    </source>
</reference>
<keyword evidence="1" id="KW-0472">Membrane</keyword>
<name>A0A5B2VI34_9HYPH</name>
<dbReference type="RefSeq" id="WP_149816331.1">
    <property type="nucleotide sequence ID" value="NZ_VUOA01000016.1"/>
</dbReference>
<evidence type="ECO:0000256" key="1">
    <source>
        <dbReference type="SAM" id="Phobius"/>
    </source>
</evidence>
<reference evidence="2 3" key="2">
    <citation type="submission" date="2019-09" db="EMBL/GenBank/DDBJ databases">
        <authorList>
            <person name="Jin C."/>
        </authorList>
    </citation>
    <scope>NUCLEOTIDE SEQUENCE [LARGE SCALE GENOMIC DNA]</scope>
    <source>
        <strain evidence="2 3">BN140002</strain>
    </source>
</reference>
<keyword evidence="1" id="KW-1133">Transmembrane helix</keyword>
<keyword evidence="3" id="KW-1185">Reference proteome</keyword>
<feature type="transmembrane region" description="Helical" evidence="1">
    <location>
        <begin position="65"/>
        <end position="85"/>
    </location>
</feature>
<dbReference type="EMBL" id="VUOA01000016">
    <property type="protein sequence ID" value="KAA2237999.1"/>
    <property type="molecule type" value="Genomic_DNA"/>
</dbReference>
<feature type="transmembrane region" description="Helical" evidence="1">
    <location>
        <begin position="6"/>
        <end position="26"/>
    </location>
</feature>
<accession>A0A5B2VI34</accession>
<evidence type="ECO:0000313" key="2">
    <source>
        <dbReference type="EMBL" id="KAA2237999.1"/>
    </source>
</evidence>
<comment type="caution">
    <text evidence="2">The sequence shown here is derived from an EMBL/GenBank/DDBJ whole genome shotgun (WGS) entry which is preliminary data.</text>
</comment>
<evidence type="ECO:0000313" key="3">
    <source>
        <dbReference type="Proteomes" id="UP000323142"/>
    </source>
</evidence>